<dbReference type="Pfam" id="PF00708">
    <property type="entry name" value="Acylphosphatase"/>
    <property type="match status" value="1"/>
</dbReference>
<dbReference type="InterPro" id="IPR001792">
    <property type="entry name" value="Acylphosphatase-like_dom"/>
</dbReference>
<evidence type="ECO:0000256" key="1">
    <source>
        <dbReference type="ARBA" id="ARBA00005614"/>
    </source>
</evidence>
<gene>
    <name evidence="10" type="ORF">DBV15_03945</name>
</gene>
<dbReference type="InterPro" id="IPR036046">
    <property type="entry name" value="Acylphosphatase-like_dom_sf"/>
</dbReference>
<feature type="transmembrane region" description="Helical" evidence="8">
    <location>
        <begin position="391"/>
        <end position="411"/>
    </location>
</feature>
<keyword evidence="8" id="KW-1133">Transmembrane helix</keyword>
<feature type="compositionally biased region" description="Polar residues" evidence="7">
    <location>
        <begin position="340"/>
        <end position="353"/>
    </location>
</feature>
<feature type="region of interest" description="Disordered" evidence="7">
    <location>
        <begin position="81"/>
        <end position="123"/>
    </location>
</feature>
<evidence type="ECO:0000256" key="5">
    <source>
        <dbReference type="PROSITE-ProRule" id="PRU00520"/>
    </source>
</evidence>
<feature type="compositionally biased region" description="Basic and acidic residues" evidence="7">
    <location>
        <begin position="98"/>
        <end position="108"/>
    </location>
</feature>
<evidence type="ECO:0000256" key="6">
    <source>
        <dbReference type="RuleBase" id="RU004168"/>
    </source>
</evidence>
<name>A0A4S2JAA3_9HYME</name>
<comment type="similarity">
    <text evidence="1 6">Belongs to the acylphosphatase family.</text>
</comment>
<protein>
    <recommendedName>
        <fullName evidence="2">acylphosphatase</fullName>
        <ecNumber evidence="2">3.6.1.7</ecNumber>
    </recommendedName>
</protein>
<dbReference type="InterPro" id="IPR020456">
    <property type="entry name" value="Acylphosphatase"/>
</dbReference>
<dbReference type="Gene3D" id="3.30.70.100">
    <property type="match status" value="1"/>
</dbReference>
<keyword evidence="11" id="KW-1185">Reference proteome</keyword>
<dbReference type="AlphaFoldDB" id="A0A4S2JAA3"/>
<keyword evidence="8" id="KW-0472">Membrane</keyword>
<dbReference type="EC" id="3.6.1.7" evidence="2"/>
<feature type="compositionally biased region" description="Low complexity" evidence="7">
    <location>
        <begin position="109"/>
        <end position="123"/>
    </location>
</feature>
<dbReference type="PROSITE" id="PS51160">
    <property type="entry name" value="ACYLPHOSPHATASE_3"/>
    <property type="match status" value="1"/>
</dbReference>
<dbReference type="SUPFAM" id="SSF54975">
    <property type="entry name" value="Acylphosphatase/BLUF domain-like"/>
    <property type="match status" value="1"/>
</dbReference>
<feature type="region of interest" description="Disordered" evidence="7">
    <location>
        <begin position="340"/>
        <end position="359"/>
    </location>
</feature>
<evidence type="ECO:0000313" key="10">
    <source>
        <dbReference type="EMBL" id="TGZ32295.1"/>
    </source>
</evidence>
<evidence type="ECO:0000256" key="2">
    <source>
        <dbReference type="ARBA" id="ARBA00012150"/>
    </source>
</evidence>
<comment type="catalytic activity">
    <reaction evidence="4">
        <text>an acyl phosphate + H2O = a carboxylate + phosphate + H(+)</text>
        <dbReference type="Rhea" id="RHEA:14965"/>
        <dbReference type="ChEBI" id="CHEBI:15377"/>
        <dbReference type="ChEBI" id="CHEBI:15378"/>
        <dbReference type="ChEBI" id="CHEBI:29067"/>
        <dbReference type="ChEBI" id="CHEBI:43474"/>
        <dbReference type="ChEBI" id="CHEBI:59918"/>
        <dbReference type="EC" id="3.6.1.7"/>
    </reaction>
</comment>
<keyword evidence="3" id="KW-0378">Hydrolase</keyword>
<dbReference type="PANTHER" id="PTHR10029:SF3">
    <property type="entry name" value="ACYLPHOSPHATASE-RELATED"/>
    <property type="match status" value="1"/>
</dbReference>
<evidence type="ECO:0000256" key="7">
    <source>
        <dbReference type="SAM" id="MobiDB-lite"/>
    </source>
</evidence>
<dbReference type="STRING" id="300112.A0A4S2JAA3"/>
<dbReference type="InterPro" id="IPR017968">
    <property type="entry name" value="Acylphosphatase_CS"/>
</dbReference>
<dbReference type="GO" id="GO:0003998">
    <property type="term" value="F:acylphosphatase activity"/>
    <property type="evidence" value="ECO:0007669"/>
    <property type="project" value="UniProtKB-EC"/>
</dbReference>
<comment type="caution">
    <text evidence="5">Lacks conserved residue(s) required for the propagation of feature annotation.</text>
</comment>
<sequence length="417" mass="46903">MLAYTQKRGKELGLKGWCMNTPNGTVVGHLEGEKAQVEEMKQWLRHTGSPQSRIDKAEFRNEKEISQPSFSNFEIRKDEKDRFDPNLAENPSLANIRPHREDPTRHAEAAPARPAARRGGATRVSNQHLREFLSLLSLVGDRAANGVVLAVRSHLVSVFFSSSSSFFSLLLLTCIRVGNHCISRGLARTIANISTQTRASRENAPEFRAPGSGLTHVSHVFVVVRRSRFRNRSRSGYGRRRGGYDRRGRGGERCWRNDRIGMRCFESFFKHTWRPQQVHQRGMSKDDCCVSKYGYAFDNMDLSSKFEPRTKKTAAEVHRHLAGRAGETTELGEVRVTAPSSNVATSMPSTAHPNGNDAAAPCKNGGCKVWRSSRVDGGELRPESPWHSLKTVFLISVILAFLLWIIVYTLLDQYRIL</sequence>
<evidence type="ECO:0000313" key="11">
    <source>
        <dbReference type="Proteomes" id="UP000310200"/>
    </source>
</evidence>
<dbReference type="Proteomes" id="UP000310200">
    <property type="component" value="Unassembled WGS sequence"/>
</dbReference>
<evidence type="ECO:0000256" key="4">
    <source>
        <dbReference type="ARBA" id="ARBA00047645"/>
    </source>
</evidence>
<dbReference type="PROSITE" id="PS00151">
    <property type="entry name" value="ACYLPHOSPHATASE_2"/>
    <property type="match status" value="1"/>
</dbReference>
<feature type="domain" description="Acylphosphatase-like" evidence="9">
    <location>
        <begin position="1"/>
        <end position="77"/>
    </location>
</feature>
<proteinExistence type="inferred from homology"/>
<evidence type="ECO:0000259" key="9">
    <source>
        <dbReference type="PROSITE" id="PS51160"/>
    </source>
</evidence>
<evidence type="ECO:0000256" key="8">
    <source>
        <dbReference type="SAM" id="Phobius"/>
    </source>
</evidence>
<accession>A0A4S2JAA3</accession>
<reference evidence="10 11" key="1">
    <citation type="journal article" date="2019" name="Philos. Trans. R. Soc. Lond., B, Biol. Sci.">
        <title>Ant behaviour and brain gene expression of defending hosts depend on the ecological success of the intruding social parasite.</title>
        <authorList>
            <person name="Kaur R."/>
            <person name="Stoldt M."/>
            <person name="Jongepier E."/>
            <person name="Feldmeyer B."/>
            <person name="Menzel F."/>
            <person name="Bornberg-Bauer E."/>
            <person name="Foitzik S."/>
        </authorList>
    </citation>
    <scope>NUCLEOTIDE SEQUENCE [LARGE SCALE GENOMIC DNA]</scope>
    <source>
        <tissue evidence="10">Whole body</tissue>
    </source>
</reference>
<dbReference type="PANTHER" id="PTHR10029">
    <property type="entry name" value="ACYLPHOSPHATASE"/>
    <property type="match status" value="1"/>
</dbReference>
<organism evidence="10 11">
    <name type="scientific">Temnothorax longispinosus</name>
    <dbReference type="NCBI Taxonomy" id="300112"/>
    <lineage>
        <taxon>Eukaryota</taxon>
        <taxon>Metazoa</taxon>
        <taxon>Ecdysozoa</taxon>
        <taxon>Arthropoda</taxon>
        <taxon>Hexapoda</taxon>
        <taxon>Insecta</taxon>
        <taxon>Pterygota</taxon>
        <taxon>Neoptera</taxon>
        <taxon>Endopterygota</taxon>
        <taxon>Hymenoptera</taxon>
        <taxon>Apocrita</taxon>
        <taxon>Aculeata</taxon>
        <taxon>Formicoidea</taxon>
        <taxon>Formicidae</taxon>
        <taxon>Myrmicinae</taxon>
        <taxon>Temnothorax</taxon>
    </lineage>
</organism>
<keyword evidence="8" id="KW-0812">Transmembrane</keyword>
<dbReference type="PRINTS" id="PR00112">
    <property type="entry name" value="ACYLPHPHTASE"/>
</dbReference>
<comment type="caution">
    <text evidence="10">The sequence shown here is derived from an EMBL/GenBank/DDBJ whole genome shotgun (WGS) entry which is preliminary data.</text>
</comment>
<dbReference type="EMBL" id="QBLH01003899">
    <property type="protein sequence ID" value="TGZ32295.1"/>
    <property type="molecule type" value="Genomic_DNA"/>
</dbReference>
<evidence type="ECO:0000256" key="3">
    <source>
        <dbReference type="ARBA" id="ARBA00022801"/>
    </source>
</evidence>